<organism evidence="2">
    <name type="scientific">Candidatus Berkiella aquae</name>
    <dbReference type="NCBI Taxonomy" id="295108"/>
    <lineage>
        <taxon>Bacteria</taxon>
        <taxon>Pseudomonadati</taxon>
        <taxon>Pseudomonadota</taxon>
        <taxon>Gammaproteobacteria</taxon>
        <taxon>Candidatus Berkiellales</taxon>
        <taxon>Candidatus Berkiellaceae</taxon>
        <taxon>Candidatus Berkiella</taxon>
    </lineage>
</organism>
<dbReference type="STRING" id="295108.HT99x_03194"/>
<keyword evidence="3" id="KW-0012">Acyltransferase</keyword>
<dbReference type="Pfam" id="PF00583">
    <property type="entry name" value="Acetyltransf_1"/>
    <property type="match status" value="1"/>
</dbReference>
<dbReference type="AlphaFoldDB" id="A0A0Q9Y9B2"/>
<dbReference type="RefSeq" id="WP_083483012.1">
    <property type="nucleotide sequence ID" value="NZ_LKAJ02000003.1"/>
</dbReference>
<dbReference type="SUPFAM" id="SSF55729">
    <property type="entry name" value="Acyl-CoA N-acyltransferases (Nat)"/>
    <property type="match status" value="1"/>
</dbReference>
<reference evidence="3" key="2">
    <citation type="journal article" date="2016" name="Genome Announc.">
        <title>Draft Genome Sequences of Two Novel Amoeba-Resistant Intranuclear Bacteria, 'Candidatus Berkiella cookevillensis' and 'Candidatus Berkiella aquae'.</title>
        <authorList>
            <person name="Mehari Y.T."/>
            <person name="Arivett B.A."/>
            <person name="Farone A.L."/>
            <person name="Gunderson J.H."/>
            <person name="Farone M.B."/>
        </authorList>
    </citation>
    <scope>NUCLEOTIDE SEQUENCE</scope>
    <source>
        <strain evidence="3">HT99</strain>
    </source>
</reference>
<dbReference type="Gene3D" id="3.40.630.30">
    <property type="match status" value="1"/>
</dbReference>
<dbReference type="InterPro" id="IPR000182">
    <property type="entry name" value="GNAT_dom"/>
</dbReference>
<feature type="domain" description="N-acetyltransferase" evidence="1">
    <location>
        <begin position="21"/>
        <end position="180"/>
    </location>
</feature>
<dbReference type="CDD" id="cd04301">
    <property type="entry name" value="NAT_SF"/>
    <property type="match status" value="1"/>
</dbReference>
<protein>
    <submittedName>
        <fullName evidence="3">GNAT family N-acetyltransferase</fullName>
        <ecNumber evidence="3">2.3.1.-</ecNumber>
    </submittedName>
</protein>
<dbReference type="EC" id="2.3.1.-" evidence="3"/>
<evidence type="ECO:0000313" key="4">
    <source>
        <dbReference type="Proteomes" id="UP000051497"/>
    </source>
</evidence>
<evidence type="ECO:0000313" key="2">
    <source>
        <dbReference type="EMBL" id="KRG17371.1"/>
    </source>
</evidence>
<accession>A0A0Q9Y9B2</accession>
<proteinExistence type="predicted"/>
<dbReference type="GO" id="GO:0016747">
    <property type="term" value="F:acyltransferase activity, transferring groups other than amino-acyl groups"/>
    <property type="evidence" value="ECO:0007669"/>
    <property type="project" value="InterPro"/>
</dbReference>
<dbReference type="PROSITE" id="PS51186">
    <property type="entry name" value="GNAT"/>
    <property type="match status" value="1"/>
</dbReference>
<reference evidence="3" key="3">
    <citation type="submission" date="2021-06" db="EMBL/GenBank/DDBJ databases">
        <title>Genomic Description and Analysis of Intracellular Bacteria, Candidatus Berkiella cookevillensis and Candidatus Berkiella aquae.</title>
        <authorList>
            <person name="Kidane D.T."/>
            <person name="Mehari Y.T."/>
            <person name="Rice F.C."/>
            <person name="Arivett B.A."/>
            <person name="Farone A.L."/>
            <person name="Berk S.G."/>
            <person name="Farone M.B."/>
        </authorList>
    </citation>
    <scope>NUCLEOTIDE SEQUENCE</scope>
    <source>
        <strain evidence="3">HT99</strain>
    </source>
</reference>
<dbReference type="OrthoDB" id="8479334at2"/>
<dbReference type="InterPro" id="IPR016181">
    <property type="entry name" value="Acyl_CoA_acyltransferase"/>
</dbReference>
<evidence type="ECO:0000259" key="1">
    <source>
        <dbReference type="PROSITE" id="PS51186"/>
    </source>
</evidence>
<dbReference type="Proteomes" id="UP000051497">
    <property type="component" value="Unassembled WGS sequence"/>
</dbReference>
<reference evidence="2" key="1">
    <citation type="submission" date="2015-09" db="EMBL/GenBank/DDBJ databases">
        <title>Draft Genome Sequences of Two Novel Amoeba-resistant Intranuclear Bacteria, Candidatus Berkiella cookevillensis and Candidatus Berkiella aquae.</title>
        <authorList>
            <person name="Mehari Y.T."/>
            <person name="Arivett B.A."/>
            <person name="Farone A.L."/>
            <person name="Gunderson J.H."/>
            <person name="Farone M.B."/>
        </authorList>
    </citation>
    <scope>NUCLEOTIDE SEQUENCE [LARGE SCALE GENOMIC DNA]</scope>
    <source>
        <strain evidence="2">HT99</strain>
    </source>
</reference>
<evidence type="ECO:0000313" key="3">
    <source>
        <dbReference type="EMBL" id="MCS5712921.1"/>
    </source>
</evidence>
<comment type="caution">
    <text evidence="2">The sequence shown here is derived from an EMBL/GenBank/DDBJ whole genome shotgun (WGS) entry which is preliminary data.</text>
</comment>
<keyword evidence="4" id="KW-1185">Reference proteome</keyword>
<gene>
    <name evidence="3" type="ORF">HT99x_015895</name>
    <name evidence="2" type="ORF">HT99x_03194</name>
</gene>
<dbReference type="EMBL" id="LKAJ02000003">
    <property type="protein sequence ID" value="MCS5712921.1"/>
    <property type="molecule type" value="Genomic_DNA"/>
</dbReference>
<name>A0A0Q9Y9B2_9GAMM</name>
<keyword evidence="3" id="KW-0808">Transferase</keyword>
<dbReference type="EMBL" id="LKAJ01000030">
    <property type="protein sequence ID" value="KRG17371.1"/>
    <property type="molecule type" value="Genomic_DNA"/>
</dbReference>
<sequence length="184" mass="21605">MTDYYSKIEPELIPATIADYPVIQNMARFYVYDMSRYCGQAFDGWEFPKDGLYECRDLKSYFETKNNHAFLIKINEELVGFALIDQLEVLPEADWNMGQFFIVAKYQHSGIGAKVAKQIFDRFEGEWSVGAIPQNSRAVEFWRKVISEFTQNNFKELKMTKEQLKTSEHPDPYPMIMFRFKSGI</sequence>